<dbReference type="Gene3D" id="3.40.190.10">
    <property type="entry name" value="Periplasmic binding protein-like II"/>
    <property type="match status" value="2"/>
</dbReference>
<dbReference type="PANTHER" id="PTHR30537">
    <property type="entry name" value="HTH-TYPE TRANSCRIPTIONAL REGULATOR"/>
    <property type="match status" value="1"/>
</dbReference>
<evidence type="ECO:0000313" key="6">
    <source>
        <dbReference type="EMBL" id="MCO6418669.1"/>
    </source>
</evidence>
<name>A0ABT1D9X6_9PROT</name>
<dbReference type="PRINTS" id="PR00039">
    <property type="entry name" value="HTHLYSR"/>
</dbReference>
<feature type="domain" description="HTH lysR-type" evidence="5">
    <location>
        <begin position="6"/>
        <end position="63"/>
    </location>
</feature>
<dbReference type="InterPro" id="IPR005119">
    <property type="entry name" value="LysR_subst-bd"/>
</dbReference>
<evidence type="ECO:0000313" key="7">
    <source>
        <dbReference type="Proteomes" id="UP001523392"/>
    </source>
</evidence>
<sequence length="303" mass="31959">MRDTLPSLAGLHAFVLVAETGSLTTAAERLSVTQPAVSKRIRALEAHLGARLLHRGANSVQLTAAGKEYAAALGQAFDAIRGATSTISTRPSGPLRVRAYTTWALRWLIPRLPRFRARHPGQEVEVTTSIAPVDFARDPVDAAIRSADHAPAPGAERLQVVDVAPYAAPGLARLVRRQGLGGVTLLGSKVRPGDWALWAAAVGRPLQGPPLLFESTSLAVQAALEGLGAVIASPMLVAEDVRRRRLLRIAAAVVDTPDSYWLVVPPGRPGPALQAFRAWLLEEIAAEAAGADRAALPGLTRAG</sequence>
<keyword evidence="7" id="KW-1185">Reference proteome</keyword>
<keyword evidence="3" id="KW-0238">DNA-binding</keyword>
<dbReference type="Gene3D" id="1.10.10.10">
    <property type="entry name" value="Winged helix-like DNA-binding domain superfamily/Winged helix DNA-binding domain"/>
    <property type="match status" value="1"/>
</dbReference>
<keyword evidence="2" id="KW-0805">Transcription regulation</keyword>
<dbReference type="InterPro" id="IPR036388">
    <property type="entry name" value="WH-like_DNA-bd_sf"/>
</dbReference>
<evidence type="ECO:0000259" key="5">
    <source>
        <dbReference type="PROSITE" id="PS50931"/>
    </source>
</evidence>
<dbReference type="EMBL" id="JAFIRR010000147">
    <property type="protein sequence ID" value="MCO6418669.1"/>
    <property type="molecule type" value="Genomic_DNA"/>
</dbReference>
<dbReference type="InterPro" id="IPR036390">
    <property type="entry name" value="WH_DNA-bd_sf"/>
</dbReference>
<evidence type="ECO:0000256" key="1">
    <source>
        <dbReference type="ARBA" id="ARBA00009437"/>
    </source>
</evidence>
<dbReference type="PROSITE" id="PS50931">
    <property type="entry name" value="HTH_LYSR"/>
    <property type="match status" value="1"/>
</dbReference>
<evidence type="ECO:0000256" key="3">
    <source>
        <dbReference type="ARBA" id="ARBA00023125"/>
    </source>
</evidence>
<organism evidence="6 7">
    <name type="scientific">Siccirubricoccus soli</name>
    <dbReference type="NCBI Taxonomy" id="2899147"/>
    <lineage>
        <taxon>Bacteria</taxon>
        <taxon>Pseudomonadati</taxon>
        <taxon>Pseudomonadota</taxon>
        <taxon>Alphaproteobacteria</taxon>
        <taxon>Acetobacterales</taxon>
        <taxon>Roseomonadaceae</taxon>
        <taxon>Siccirubricoccus</taxon>
    </lineage>
</organism>
<dbReference type="InterPro" id="IPR000847">
    <property type="entry name" value="LysR_HTH_N"/>
</dbReference>
<gene>
    <name evidence="6" type="ORF">JYK14_21280</name>
</gene>
<comment type="similarity">
    <text evidence="1">Belongs to the LysR transcriptional regulatory family.</text>
</comment>
<dbReference type="RefSeq" id="WP_252955297.1">
    <property type="nucleotide sequence ID" value="NZ_JAFIRR010000147.1"/>
</dbReference>
<dbReference type="InterPro" id="IPR058163">
    <property type="entry name" value="LysR-type_TF_proteobact-type"/>
</dbReference>
<dbReference type="Pfam" id="PF03466">
    <property type="entry name" value="LysR_substrate"/>
    <property type="match status" value="1"/>
</dbReference>
<protein>
    <submittedName>
        <fullName evidence="6">LysR substrate-binding domain-containing protein</fullName>
    </submittedName>
</protein>
<dbReference type="SUPFAM" id="SSF53850">
    <property type="entry name" value="Periplasmic binding protein-like II"/>
    <property type="match status" value="1"/>
</dbReference>
<accession>A0ABT1D9X6</accession>
<dbReference type="SUPFAM" id="SSF46785">
    <property type="entry name" value="Winged helix' DNA-binding domain"/>
    <property type="match status" value="1"/>
</dbReference>
<dbReference type="PANTHER" id="PTHR30537:SF74">
    <property type="entry name" value="HTH-TYPE TRANSCRIPTIONAL REGULATOR TRPI"/>
    <property type="match status" value="1"/>
</dbReference>
<evidence type="ECO:0000256" key="4">
    <source>
        <dbReference type="ARBA" id="ARBA00023163"/>
    </source>
</evidence>
<keyword evidence="4" id="KW-0804">Transcription</keyword>
<comment type="caution">
    <text evidence="6">The sequence shown here is derived from an EMBL/GenBank/DDBJ whole genome shotgun (WGS) entry which is preliminary data.</text>
</comment>
<proteinExistence type="inferred from homology"/>
<reference evidence="6 7" key="1">
    <citation type="submission" date="2021-12" db="EMBL/GenBank/DDBJ databases">
        <title>Siccirubricoccus leaddurans sp. nov., a high concentration Zn2+ tolerance bacterium.</title>
        <authorList>
            <person name="Cao Y."/>
        </authorList>
    </citation>
    <scope>NUCLEOTIDE SEQUENCE [LARGE SCALE GENOMIC DNA]</scope>
    <source>
        <strain evidence="6 7">KC 17139</strain>
    </source>
</reference>
<dbReference type="Proteomes" id="UP001523392">
    <property type="component" value="Unassembled WGS sequence"/>
</dbReference>
<dbReference type="Pfam" id="PF00126">
    <property type="entry name" value="HTH_1"/>
    <property type="match status" value="1"/>
</dbReference>
<evidence type="ECO:0000256" key="2">
    <source>
        <dbReference type="ARBA" id="ARBA00023015"/>
    </source>
</evidence>